<evidence type="ECO:0008006" key="3">
    <source>
        <dbReference type="Google" id="ProtNLM"/>
    </source>
</evidence>
<dbReference type="RefSeq" id="WP_207566056.1">
    <property type="nucleotide sequence ID" value="NZ_CP071446.1"/>
</dbReference>
<keyword evidence="2" id="KW-1185">Reference proteome</keyword>
<gene>
    <name evidence="1" type="ORF">JYK00_06205</name>
</gene>
<organism evidence="1 2">
    <name type="scientific">Thermosipho ferrireducens</name>
    <dbReference type="NCBI Taxonomy" id="2571116"/>
    <lineage>
        <taxon>Bacteria</taxon>
        <taxon>Thermotogati</taxon>
        <taxon>Thermotogota</taxon>
        <taxon>Thermotogae</taxon>
        <taxon>Thermotogales</taxon>
        <taxon>Fervidobacteriaceae</taxon>
        <taxon>Thermosipho</taxon>
    </lineage>
</organism>
<protein>
    <recommendedName>
        <fullName evidence="3">HEAT repeat domain-containing protein</fullName>
    </recommendedName>
</protein>
<dbReference type="InterPro" id="IPR016024">
    <property type="entry name" value="ARM-type_fold"/>
</dbReference>
<evidence type="ECO:0000313" key="2">
    <source>
        <dbReference type="Proteomes" id="UP000671862"/>
    </source>
</evidence>
<name>A0ABX7S4F3_9BACT</name>
<dbReference type="SUPFAM" id="SSF48371">
    <property type="entry name" value="ARM repeat"/>
    <property type="match status" value="1"/>
</dbReference>
<reference evidence="1 2" key="1">
    <citation type="submission" date="2021-03" db="EMBL/GenBank/DDBJ databases">
        <title>Thermosipho ferrireducens sp.nov., an anaerobic thermophilic iron-reducing bacterium isolated from a deep-sea hydrothermal sulfide deposits.</title>
        <authorList>
            <person name="Zeng X."/>
            <person name="Chen Y."/>
            <person name="Shao Z."/>
        </authorList>
    </citation>
    <scope>NUCLEOTIDE SEQUENCE [LARGE SCALE GENOMIC DNA]</scope>
    <source>
        <strain evidence="1 2">JL129W03</strain>
    </source>
</reference>
<evidence type="ECO:0000313" key="1">
    <source>
        <dbReference type="EMBL" id="QTA37331.1"/>
    </source>
</evidence>
<dbReference type="Gene3D" id="1.25.10.10">
    <property type="entry name" value="Leucine-rich Repeat Variant"/>
    <property type="match status" value="1"/>
</dbReference>
<dbReference type="EMBL" id="CP071446">
    <property type="protein sequence ID" value="QTA37331.1"/>
    <property type="molecule type" value="Genomic_DNA"/>
</dbReference>
<proteinExistence type="predicted"/>
<accession>A0ABX7S4F3</accession>
<dbReference type="InterPro" id="IPR011989">
    <property type="entry name" value="ARM-like"/>
</dbReference>
<sequence>MDRESLIKRIVEEKGDKAIPELVKLLKEGDSEVRDIVSEALFKLGNKAREYLLKEFHEGLKAQKKDDVYLLYVVDLLGDFGERSIVPYLYKLLSFYSFEEAELIIYEALAKLGEGDKVYDILRFFLLEDTERAKFGAQAAIALSYIDRPEIVKDLVQAIESGIFKGEELAILKQALSFVVMKNPMYREILLTLVGDNIEKYLY</sequence>
<dbReference type="Proteomes" id="UP000671862">
    <property type="component" value="Chromosome"/>
</dbReference>